<dbReference type="AlphaFoldDB" id="A0A450ZPD0"/>
<reference evidence="3" key="1">
    <citation type="submission" date="2019-02" db="EMBL/GenBank/DDBJ databases">
        <authorList>
            <person name="Gruber-Vodicka R. H."/>
            <person name="Seah K. B. B."/>
        </authorList>
    </citation>
    <scope>NUCLEOTIDE SEQUENCE</scope>
    <source>
        <strain evidence="2">BECK_BZ125</strain>
        <strain evidence="3">BECK_BZ126</strain>
    </source>
</reference>
<dbReference type="EMBL" id="CAADFW010000007">
    <property type="protein sequence ID" value="VFK55571.1"/>
    <property type="molecule type" value="Genomic_DNA"/>
</dbReference>
<proteinExistence type="predicted"/>
<sequence>MKEVGLSHREIRMIRAVLRRVPTVREAMLFGSRAKLTHRPESDVDLALVGIDDSLTVQAIAEALESLPTPYRFDFTSLTRETYAPLVRHIERVGVTIYARSAHVSQKDEEFDALAAAESKELGYGSE</sequence>
<organism evidence="3">
    <name type="scientific">Candidatus Kentrum sp. TC</name>
    <dbReference type="NCBI Taxonomy" id="2126339"/>
    <lineage>
        <taxon>Bacteria</taxon>
        <taxon>Pseudomonadati</taxon>
        <taxon>Pseudomonadota</taxon>
        <taxon>Gammaproteobacteria</taxon>
        <taxon>Candidatus Kentrum</taxon>
    </lineage>
</organism>
<dbReference type="GO" id="GO:0016740">
    <property type="term" value="F:transferase activity"/>
    <property type="evidence" value="ECO:0007669"/>
    <property type="project" value="UniProtKB-KW"/>
</dbReference>
<dbReference type="SUPFAM" id="SSF81301">
    <property type="entry name" value="Nucleotidyltransferase"/>
    <property type="match status" value="1"/>
</dbReference>
<dbReference type="InterPro" id="IPR041633">
    <property type="entry name" value="Polbeta"/>
</dbReference>
<dbReference type="Gene3D" id="3.30.460.10">
    <property type="entry name" value="Beta Polymerase, domain 2"/>
    <property type="match status" value="1"/>
</dbReference>
<accession>A0A450ZPD0</accession>
<evidence type="ECO:0000313" key="2">
    <source>
        <dbReference type="EMBL" id="VFK41047.1"/>
    </source>
</evidence>
<feature type="domain" description="Polymerase beta nucleotidyltransferase" evidence="1">
    <location>
        <begin position="14"/>
        <end position="101"/>
    </location>
</feature>
<name>A0A450ZPD0_9GAMM</name>
<keyword evidence="3" id="KW-0808">Transferase</keyword>
<gene>
    <name evidence="2" type="ORF">BECKTC1821E_GA0114239_100942</name>
    <name evidence="3" type="ORF">BECKTC1821F_GA0114240_100732</name>
</gene>
<dbReference type="EMBL" id="CAADFT010000009">
    <property type="protein sequence ID" value="VFK41047.1"/>
    <property type="molecule type" value="Genomic_DNA"/>
</dbReference>
<dbReference type="CDD" id="cd05403">
    <property type="entry name" value="NT_KNTase_like"/>
    <property type="match status" value="1"/>
</dbReference>
<dbReference type="InterPro" id="IPR043519">
    <property type="entry name" value="NT_sf"/>
</dbReference>
<protein>
    <submittedName>
        <fullName evidence="3">Nucleotidyltransferase domain-containing protein</fullName>
    </submittedName>
</protein>
<evidence type="ECO:0000313" key="3">
    <source>
        <dbReference type="EMBL" id="VFK55571.1"/>
    </source>
</evidence>
<evidence type="ECO:0000259" key="1">
    <source>
        <dbReference type="Pfam" id="PF18765"/>
    </source>
</evidence>
<dbReference type="Pfam" id="PF18765">
    <property type="entry name" value="Polbeta"/>
    <property type="match status" value="1"/>
</dbReference>